<keyword evidence="12" id="KW-1185">Reference proteome</keyword>
<comment type="function">
    <text evidence="7">FAD-dependent sulfhydryl oxidase that catalyzes disulfide bond formation. Oxidizes thioredoxin in vitro. Required for the import and folding of small cysteine-containing proteins in the mitochondrial intermembrane space, and can act independently of the oxidoreductase MIA40. Can oxidize the cytochrome c oxidase assembly protein COX19, a typical substrate of MIA40.</text>
</comment>
<dbReference type="FunFam" id="1.20.120.310:FF:000002">
    <property type="entry name" value="Sulfhydryl oxidase"/>
    <property type="match status" value="1"/>
</dbReference>
<keyword evidence="2 8" id="KW-0285">Flavoprotein</keyword>
<dbReference type="GO" id="GO:0050660">
    <property type="term" value="F:flavin adenine dinucleotide binding"/>
    <property type="evidence" value="ECO:0007669"/>
    <property type="project" value="TreeGrafter"/>
</dbReference>
<evidence type="ECO:0000313" key="12">
    <source>
        <dbReference type="Proteomes" id="UP000239649"/>
    </source>
</evidence>
<dbReference type="Pfam" id="PF04777">
    <property type="entry name" value="Evr1_Alr"/>
    <property type="match status" value="1"/>
</dbReference>
<dbReference type="GO" id="GO:0005739">
    <property type="term" value="C:mitochondrion"/>
    <property type="evidence" value="ECO:0007669"/>
    <property type="project" value="TreeGrafter"/>
</dbReference>
<evidence type="ECO:0000256" key="6">
    <source>
        <dbReference type="ARBA" id="ARBA00052964"/>
    </source>
</evidence>
<sequence length="233" mass="24696">MTGRAEQRGERAAGCSSREPPGAAAKGADPWQIAVAGLQANCLQFGANLARLQQQAASGLARLQQQARAPAPAARRRSAGGLPVASLSSAAAAPTSEPSSWSGGSAGAASSSTASREEVGRATWTFLHTLAAQYPEHPTRQQKRDARNLIDILTRMYPCGECAAHFKELVGSHPPQVATRADFSLWMCEAHNIVNRRLGKPTFNCSLVQSRWAGLECGEDGADACSLDFGRRR</sequence>
<dbReference type="PROSITE" id="PS51324">
    <property type="entry name" value="ERV_ALR"/>
    <property type="match status" value="1"/>
</dbReference>
<protein>
    <recommendedName>
        <fullName evidence="8">Sulfhydryl oxidase</fullName>
        <ecNumber evidence="8">1.8.3.2</ecNumber>
    </recommendedName>
</protein>
<dbReference type="GO" id="GO:0016971">
    <property type="term" value="F:flavin-dependent sulfhydryl oxidase activity"/>
    <property type="evidence" value="ECO:0007669"/>
    <property type="project" value="InterPro"/>
</dbReference>
<feature type="region of interest" description="Disordered" evidence="9">
    <location>
        <begin position="1"/>
        <end position="27"/>
    </location>
</feature>
<evidence type="ECO:0000313" key="11">
    <source>
        <dbReference type="EMBL" id="PSC75506.1"/>
    </source>
</evidence>
<evidence type="ECO:0000256" key="4">
    <source>
        <dbReference type="ARBA" id="ARBA00023002"/>
    </source>
</evidence>
<evidence type="ECO:0000256" key="3">
    <source>
        <dbReference type="ARBA" id="ARBA00022827"/>
    </source>
</evidence>
<dbReference type="EMBL" id="LHPF02000002">
    <property type="protein sequence ID" value="PSC75506.1"/>
    <property type="molecule type" value="Genomic_DNA"/>
</dbReference>
<dbReference type="PANTHER" id="PTHR12645">
    <property type="entry name" value="ALR/ERV"/>
    <property type="match status" value="1"/>
</dbReference>
<evidence type="ECO:0000259" key="10">
    <source>
        <dbReference type="PROSITE" id="PS51324"/>
    </source>
</evidence>
<dbReference type="OrthoDB" id="17199at2759"/>
<dbReference type="PANTHER" id="PTHR12645:SF0">
    <property type="entry name" value="FAD-LINKED SULFHYDRYL OXIDASE ALR"/>
    <property type="match status" value="1"/>
</dbReference>
<dbReference type="InterPro" id="IPR039799">
    <property type="entry name" value="ALR/ERV"/>
</dbReference>
<name>A0A2P6VN24_9CHLO</name>
<evidence type="ECO:0000256" key="7">
    <source>
        <dbReference type="ARBA" id="ARBA00054445"/>
    </source>
</evidence>
<reference evidence="11 12" key="1">
    <citation type="journal article" date="2018" name="Plant J.">
        <title>Genome sequences of Chlorella sorokiniana UTEX 1602 and Micractinium conductrix SAG 241.80: implications to maltose excretion by a green alga.</title>
        <authorList>
            <person name="Arriola M.B."/>
            <person name="Velmurugan N."/>
            <person name="Zhang Y."/>
            <person name="Plunkett M.H."/>
            <person name="Hondzo H."/>
            <person name="Barney B.M."/>
        </authorList>
    </citation>
    <scope>NUCLEOTIDE SEQUENCE [LARGE SCALE GENOMIC DNA]</scope>
    <source>
        <strain evidence="11 12">SAG 241.80</strain>
    </source>
</reference>
<evidence type="ECO:0000256" key="5">
    <source>
        <dbReference type="ARBA" id="ARBA00023157"/>
    </source>
</evidence>
<accession>A0A2P6VN24</accession>
<keyword evidence="5" id="KW-1015">Disulfide bond</keyword>
<dbReference type="STRING" id="554055.A0A2P6VN24"/>
<dbReference type="Proteomes" id="UP000239649">
    <property type="component" value="Unassembled WGS sequence"/>
</dbReference>
<feature type="compositionally biased region" description="Basic and acidic residues" evidence="9">
    <location>
        <begin position="1"/>
        <end position="11"/>
    </location>
</feature>
<keyword evidence="4 8" id="KW-0560">Oxidoreductase</keyword>
<organism evidence="11 12">
    <name type="scientific">Micractinium conductrix</name>
    <dbReference type="NCBI Taxonomy" id="554055"/>
    <lineage>
        <taxon>Eukaryota</taxon>
        <taxon>Viridiplantae</taxon>
        <taxon>Chlorophyta</taxon>
        <taxon>core chlorophytes</taxon>
        <taxon>Trebouxiophyceae</taxon>
        <taxon>Chlorellales</taxon>
        <taxon>Chlorellaceae</taxon>
        <taxon>Chlorella clade</taxon>
        <taxon>Micractinium</taxon>
    </lineage>
</organism>
<keyword evidence="3 8" id="KW-0274">FAD</keyword>
<proteinExistence type="predicted"/>
<dbReference type="Gene3D" id="1.20.120.310">
    <property type="entry name" value="ERV/ALR sulfhydryl oxidase domain"/>
    <property type="match status" value="1"/>
</dbReference>
<dbReference type="InterPro" id="IPR036774">
    <property type="entry name" value="ERV/ALR_sulphydryl_oxid_sf"/>
</dbReference>
<evidence type="ECO:0000256" key="9">
    <source>
        <dbReference type="SAM" id="MobiDB-lite"/>
    </source>
</evidence>
<evidence type="ECO:0000256" key="1">
    <source>
        <dbReference type="ARBA" id="ARBA00001974"/>
    </source>
</evidence>
<gene>
    <name evidence="11" type="ORF">C2E20_1470</name>
</gene>
<dbReference type="EC" id="1.8.3.2" evidence="8"/>
<evidence type="ECO:0000256" key="8">
    <source>
        <dbReference type="RuleBase" id="RU371123"/>
    </source>
</evidence>
<dbReference type="SUPFAM" id="SSF69000">
    <property type="entry name" value="FAD-dependent thiol oxidase"/>
    <property type="match status" value="1"/>
</dbReference>
<feature type="region of interest" description="Disordered" evidence="9">
    <location>
        <begin position="90"/>
        <end position="114"/>
    </location>
</feature>
<comment type="catalytic activity">
    <reaction evidence="6">
        <text>2 R'C(R)SH + O2 = R'C(R)S-S(R)CR' + H2O2</text>
        <dbReference type="Rhea" id="RHEA:17357"/>
        <dbReference type="ChEBI" id="CHEBI:15379"/>
        <dbReference type="ChEBI" id="CHEBI:16240"/>
        <dbReference type="ChEBI" id="CHEBI:16520"/>
        <dbReference type="ChEBI" id="CHEBI:17412"/>
        <dbReference type="EC" id="1.8.3.2"/>
    </reaction>
    <physiologicalReaction direction="left-to-right" evidence="6">
        <dbReference type="Rhea" id="RHEA:17358"/>
    </physiologicalReaction>
</comment>
<dbReference type="AlphaFoldDB" id="A0A2P6VN24"/>
<dbReference type="InterPro" id="IPR017905">
    <property type="entry name" value="ERV/ALR_sulphydryl_oxidase"/>
</dbReference>
<comment type="caution">
    <text evidence="11">The sequence shown here is derived from an EMBL/GenBank/DDBJ whole genome shotgun (WGS) entry which is preliminary data.</text>
</comment>
<feature type="domain" description="ERV/ALR sulfhydryl oxidase" evidence="10">
    <location>
        <begin position="112"/>
        <end position="212"/>
    </location>
</feature>
<evidence type="ECO:0000256" key="2">
    <source>
        <dbReference type="ARBA" id="ARBA00022630"/>
    </source>
</evidence>
<comment type="cofactor">
    <cofactor evidence="1 8">
        <name>FAD</name>
        <dbReference type="ChEBI" id="CHEBI:57692"/>
    </cofactor>
</comment>